<protein>
    <submittedName>
        <fullName evidence="2">Uncharacterized protein</fullName>
    </submittedName>
</protein>
<evidence type="ECO:0000313" key="2">
    <source>
        <dbReference type="EMBL" id="KAK1681265.1"/>
    </source>
</evidence>
<evidence type="ECO:0000256" key="1">
    <source>
        <dbReference type="ARBA" id="ARBA00008626"/>
    </source>
</evidence>
<dbReference type="AlphaFoldDB" id="A0AAD8TES4"/>
<dbReference type="GO" id="GO:0000398">
    <property type="term" value="P:mRNA splicing, via spliceosome"/>
    <property type="evidence" value="ECO:0007669"/>
    <property type="project" value="InterPro"/>
</dbReference>
<dbReference type="EMBL" id="JAUUTY010000002">
    <property type="protein sequence ID" value="KAK1681265.1"/>
    <property type="molecule type" value="Genomic_DNA"/>
</dbReference>
<reference evidence="2" key="1">
    <citation type="submission" date="2023-07" db="EMBL/GenBank/DDBJ databases">
        <title>A chromosome-level genome assembly of Lolium multiflorum.</title>
        <authorList>
            <person name="Chen Y."/>
            <person name="Copetti D."/>
            <person name="Kolliker R."/>
            <person name="Studer B."/>
        </authorList>
    </citation>
    <scope>NUCLEOTIDE SEQUENCE</scope>
    <source>
        <strain evidence="2">02402/16</strain>
        <tissue evidence="2">Leaf</tissue>
    </source>
</reference>
<dbReference type="Proteomes" id="UP001231189">
    <property type="component" value="Unassembled WGS sequence"/>
</dbReference>
<sequence length="195" mass="20541">MARHQADLVRCARLPGVTAGRVCAAHDGRCVAYDSMVRPAALARVCDGCGQRGGGERCVVCRAGGVADACYCKGCVQMEKDRDGCPAVVNLGEARTDAFYERNTAGRVCAAHDGRCVACDSMVRPAALARVCDGCGQRGGGERCVVCRAGGVADACYCKGCVQMEKDRDGCPAVVNLGEARTDAFYERNKYGLIK</sequence>
<name>A0AAD8TES4_LOLMU</name>
<dbReference type="InterPro" id="IPR005345">
    <property type="entry name" value="PHF5"/>
</dbReference>
<dbReference type="Pfam" id="PF03660">
    <property type="entry name" value="PHF5"/>
    <property type="match status" value="2"/>
</dbReference>
<accession>A0AAD8TES4</accession>
<comment type="similarity">
    <text evidence="1">Belongs to the PHF5 family.</text>
</comment>
<keyword evidence="3" id="KW-1185">Reference proteome</keyword>
<evidence type="ECO:0000313" key="3">
    <source>
        <dbReference type="Proteomes" id="UP001231189"/>
    </source>
</evidence>
<gene>
    <name evidence="2" type="ORF">QYE76_042113</name>
</gene>
<organism evidence="2 3">
    <name type="scientific">Lolium multiflorum</name>
    <name type="common">Italian ryegrass</name>
    <name type="synonym">Lolium perenne subsp. multiflorum</name>
    <dbReference type="NCBI Taxonomy" id="4521"/>
    <lineage>
        <taxon>Eukaryota</taxon>
        <taxon>Viridiplantae</taxon>
        <taxon>Streptophyta</taxon>
        <taxon>Embryophyta</taxon>
        <taxon>Tracheophyta</taxon>
        <taxon>Spermatophyta</taxon>
        <taxon>Magnoliopsida</taxon>
        <taxon>Liliopsida</taxon>
        <taxon>Poales</taxon>
        <taxon>Poaceae</taxon>
        <taxon>BOP clade</taxon>
        <taxon>Pooideae</taxon>
        <taxon>Poodae</taxon>
        <taxon>Poeae</taxon>
        <taxon>Poeae Chloroplast Group 2 (Poeae type)</taxon>
        <taxon>Loliodinae</taxon>
        <taxon>Loliinae</taxon>
        <taxon>Lolium</taxon>
    </lineage>
</organism>
<dbReference type="PANTHER" id="PTHR13120">
    <property type="entry name" value="PHD FINGER-LIKE DOMAIN-CONTAINING PROTEIN 5A"/>
    <property type="match status" value="1"/>
</dbReference>
<comment type="caution">
    <text evidence="2">The sequence shown here is derived from an EMBL/GenBank/DDBJ whole genome shotgun (WGS) entry which is preliminary data.</text>
</comment>
<proteinExistence type="inferred from homology"/>